<dbReference type="Proteomes" id="UP000245999">
    <property type="component" value="Chromosome"/>
</dbReference>
<accession>A0A2Z3GIR8</accession>
<keyword evidence="4" id="KW-1185">Reference proteome</keyword>
<protein>
    <recommendedName>
        <fullName evidence="5">DUF4394 domain-containing protein</fullName>
    </recommendedName>
</protein>
<dbReference type="InterPro" id="IPR025507">
    <property type="entry name" value="DUF4394"/>
</dbReference>
<evidence type="ECO:0000259" key="2">
    <source>
        <dbReference type="Pfam" id="PF18962"/>
    </source>
</evidence>
<dbReference type="RefSeq" id="WP_109654621.1">
    <property type="nucleotide sequence ID" value="NZ_CP029145.1"/>
</dbReference>
<dbReference type="EMBL" id="CP029145">
    <property type="protein sequence ID" value="AWM31802.1"/>
    <property type="molecule type" value="Genomic_DNA"/>
</dbReference>
<reference evidence="4" key="1">
    <citation type="submission" date="2018-04" db="EMBL/GenBank/DDBJ databases">
        <title>Complete genome of Antarctic heterotrophic bacterium Hymenobacter nivis.</title>
        <authorList>
            <person name="Terashima M."/>
        </authorList>
    </citation>
    <scope>NUCLEOTIDE SEQUENCE [LARGE SCALE GENOMIC DNA]</scope>
    <source>
        <strain evidence="4">NBRC 111535</strain>
    </source>
</reference>
<dbReference type="InterPro" id="IPR026444">
    <property type="entry name" value="Secre_tail"/>
</dbReference>
<feature type="domain" description="Secretion system C-terminal sorting" evidence="2">
    <location>
        <begin position="1165"/>
        <end position="1239"/>
    </location>
</feature>
<feature type="domain" description="DUF4394" evidence="1">
    <location>
        <begin position="370"/>
        <end position="607"/>
    </location>
</feature>
<evidence type="ECO:0000259" key="1">
    <source>
        <dbReference type="Pfam" id="PF14339"/>
    </source>
</evidence>
<evidence type="ECO:0000313" key="3">
    <source>
        <dbReference type="EMBL" id="AWM31802.1"/>
    </source>
</evidence>
<name>A0A2Z3GIR8_9BACT</name>
<proteinExistence type="predicted"/>
<dbReference type="AlphaFoldDB" id="A0A2Z3GIR8"/>
<evidence type="ECO:0000313" key="4">
    <source>
        <dbReference type="Proteomes" id="UP000245999"/>
    </source>
</evidence>
<dbReference type="OrthoDB" id="531718at2"/>
<dbReference type="Pfam" id="PF18962">
    <property type="entry name" value="Por_Secre_tail"/>
    <property type="match status" value="1"/>
</dbReference>
<organism evidence="3 4">
    <name type="scientific">Hymenobacter nivis</name>
    <dbReference type="NCBI Taxonomy" id="1850093"/>
    <lineage>
        <taxon>Bacteria</taxon>
        <taxon>Pseudomonadati</taxon>
        <taxon>Bacteroidota</taxon>
        <taxon>Cytophagia</taxon>
        <taxon>Cytophagales</taxon>
        <taxon>Hymenobacteraceae</taxon>
        <taxon>Hymenobacter</taxon>
    </lineage>
</organism>
<dbReference type="KEGG" id="hnv:DDQ68_02785"/>
<sequence>MKTFVPFSPSQNFSGRPWLATLGLGLGLLATTPALAQTPTIYGLGTLSQAIKPNTDPLYPAGAPAGAQGILPINADTGTPGAFPTLITGVAAGQTLVGMDYRPNTGTLYALGYDPNIAFDATQQVFNAQLYVLDPTTAIATAVGTTGISLNLGTNVTRIGFDFNPTVDRIRVEGSSMRANYRLNPNTGGIAAFDSPPLLTYNTAPNNAYAPVIGSVAYTNSYAGSTSTALYALDIPGVGASDQEAIAPNSGLLSFQSPPNGGILTNSKAVTLDGNQFGSPVAANVDVYYDPTSGTNKGYLTYVKARAANGTSSSDFYDFDVSTGAATNKRNILSASLSTPFDIRDIAVVIAAPTQPALVGQLLYAVAGGNLISFDSGAPGNIRSAVNFGGGITAGETTVGIDFRPATGQLFALGYNATAGTATVYAVNITTGGLTAAGAAIPLALGAATDRVGFDFNPTVDRIRVVATNGNNYRLNPNDGTLVLKDGNLTAGATVGAVAYTNSSSAANSTALYDYDAVAGQLYLQNPPNNGTLVAVGAAGGPMSADGADFDIFNTRGTTTNAAFLAVAPGGTAGAPNFDNLYTVDLTAGTAAAVGHIGLGSNVSGLTAFIAIGTALAWNGSADTNWANAANWMPNRVPTNVDDVTIPGGMPNQPAVSGSQAARYVVLASGTTITSTDGSTLTVGGNFTNNGSMLLGAGSGTITLAGTAAQVIGGTGTSAFQNLTVGTAPVSLAGTAAVRRVLLLNGNLTVAGQSFTLLSDATNSAQVVNAAGNVTGPVTVQRYIDGGINSGAGYRHYAAPVTGSTMANLATSGFVPVVNPAYNTAAIPSQVRPFPKVFGFDEARINTSGNPTPQDFDKGFFSPGALSDALTPGQGYVVNIPASETVDFVGTLNNGDVARTGLTRGGQTESGWQLLGNPYPSPISWTTTYKDGATGLFNAVYVVKSTGQYAGGYASYVNGVGTNGGTDQIATGQGFFVRVAAAGTPGTLTFKNSGRLTSYASPAFQRGDATAAPLVRLALRNAAGRADETVVYFDATATAGFDAALDAYKLNPAGATMALATAGPEALSIDARPALGTADVLVPLSVRTEAGSYTLAAAELLRLPTGTKAFLRDALTGSVTDLSQQPSYPFAVVAGASATGRFSVLFTTQAVLATAPAALSKQVNVFPNPARGTVSVGLPASLARQAIDATLVNALGQTVLRATLPAGTMSQLALPGVARGVYTLRLLTAEGTVNKRLIVE</sequence>
<dbReference type="NCBIfam" id="TIGR04183">
    <property type="entry name" value="Por_Secre_tail"/>
    <property type="match status" value="1"/>
</dbReference>
<feature type="domain" description="DUF4394" evidence="1">
    <location>
        <begin position="77"/>
        <end position="334"/>
    </location>
</feature>
<gene>
    <name evidence="3" type="ORF">DDQ68_02785</name>
</gene>
<evidence type="ECO:0008006" key="5">
    <source>
        <dbReference type="Google" id="ProtNLM"/>
    </source>
</evidence>
<dbReference type="Pfam" id="PF14339">
    <property type="entry name" value="DUF4394"/>
    <property type="match status" value="2"/>
</dbReference>